<evidence type="ECO:0000313" key="1">
    <source>
        <dbReference type="EMBL" id="PYZ97207.1"/>
    </source>
</evidence>
<name>A0A2W0H7U1_9BACI</name>
<dbReference type="OrthoDB" id="2989999at2"/>
<dbReference type="Proteomes" id="UP000248066">
    <property type="component" value="Unassembled WGS sequence"/>
</dbReference>
<evidence type="ECO:0000313" key="2">
    <source>
        <dbReference type="Proteomes" id="UP000248066"/>
    </source>
</evidence>
<comment type="caution">
    <text evidence="1">The sequence shown here is derived from an EMBL/GenBank/DDBJ whole genome shotgun (WGS) entry which is preliminary data.</text>
</comment>
<accession>A0A2W0H7U1</accession>
<sequence length="106" mass="12459">MKSHFRYDTRLGIDVPALTMEWGSLECTEQSFILEKWEKVRGSIPDRIAGIEKIIEKKQQALYEEEDFEQSCRLNSEIAELASIVNDLWIWYRSGEHLSVESRLHT</sequence>
<organism evidence="1 2">
    <name type="scientific">Alteribacter lacisalsi</name>
    <dbReference type="NCBI Taxonomy" id="2045244"/>
    <lineage>
        <taxon>Bacteria</taxon>
        <taxon>Bacillati</taxon>
        <taxon>Bacillota</taxon>
        <taxon>Bacilli</taxon>
        <taxon>Bacillales</taxon>
        <taxon>Bacillaceae</taxon>
        <taxon>Alteribacter</taxon>
    </lineage>
</organism>
<dbReference type="RefSeq" id="WP_110516055.1">
    <property type="nucleotide sequence ID" value="NZ_PDOF01000001.1"/>
</dbReference>
<proteinExistence type="predicted"/>
<dbReference type="AlphaFoldDB" id="A0A2W0H7U1"/>
<evidence type="ECO:0008006" key="3">
    <source>
        <dbReference type="Google" id="ProtNLM"/>
    </source>
</evidence>
<keyword evidence="2" id="KW-1185">Reference proteome</keyword>
<reference evidence="1 2" key="1">
    <citation type="submission" date="2017-10" db="EMBL/GenBank/DDBJ databases">
        <title>Bacillus sp. nov., a halophilic bacterium isolated from a Yangshapao Lake.</title>
        <authorList>
            <person name="Wang H."/>
        </authorList>
    </citation>
    <scope>NUCLEOTIDE SEQUENCE [LARGE SCALE GENOMIC DNA]</scope>
    <source>
        <strain evidence="1 2">YSP-3</strain>
    </source>
</reference>
<dbReference type="EMBL" id="PDOF01000001">
    <property type="protein sequence ID" value="PYZ97207.1"/>
    <property type="molecule type" value="Genomic_DNA"/>
</dbReference>
<protein>
    <recommendedName>
        <fullName evidence="3">Radical SAM protein</fullName>
    </recommendedName>
</protein>
<gene>
    <name evidence="1" type="ORF">CR205_00980</name>
</gene>